<sequence>MTLKALPPEEAIAYFRAKGHHLQPSFAWQDLWEEDHTTAHTVAKSAGFDILKDIHAATLDALKNGRTPEQFAADLTPILQAKGWWGRQDVVDPLTGDLVNAQLGSTRRLRTIYDTNMRTAHAAGRWAQIARVAHERPYLRYVAVLDSKTRPEHRHWHGTILPWDHPWWRTHFPPNGWFCRCSVQQLSEADLKRYGWTVNDGPPPELEGARTYVNPRTGIVSVVPPGIDPGFAYNPGQAAVDIHAARVAASGWVDAPAALTAAEHAASIDFLQPLLTRDFDAWVTEIGDQMAAGTGYRATGNQRVVGALTREVLDYLAGLAEPVDPVSGAITVDDRTVMHFLRDAKAARGSALPLDDLTRLPDILAQPERILFDTADPALLYVFAPDAGGLGKVVVRVNFNAKVNRQTTVSNAVRTGGLVQPENLRDPRYDVIWEPQPPGGTPLSP</sequence>
<dbReference type="InterPro" id="IPR006528">
    <property type="entry name" value="Phage_head_morphogenesis_dom"/>
</dbReference>
<dbReference type="Pfam" id="PF04233">
    <property type="entry name" value="Phage_Mu_F"/>
    <property type="match status" value="1"/>
</dbReference>
<reference evidence="2 3" key="1">
    <citation type="submission" date="2019-06" db="EMBL/GenBank/DDBJ databases">
        <title>Genomic Encyclopedia of Type Strains, Phase IV (KMG-V): Genome sequencing to study the core and pangenomes of soil and plant-associated prokaryotes.</title>
        <authorList>
            <person name="Whitman W."/>
        </authorList>
    </citation>
    <scope>NUCLEOTIDE SEQUENCE [LARGE SCALE GENOMIC DNA]</scope>
    <source>
        <strain evidence="2 3">BR 11140</strain>
    </source>
</reference>
<dbReference type="NCBIfam" id="TIGR01641">
    <property type="entry name" value="phageSPP1_gp7"/>
    <property type="match status" value="1"/>
</dbReference>
<dbReference type="EMBL" id="VITT01000009">
    <property type="protein sequence ID" value="TWB58690.1"/>
    <property type="molecule type" value="Genomic_DNA"/>
</dbReference>
<organism evidence="2 3">
    <name type="scientific">Nitrospirillum amazonense</name>
    <dbReference type="NCBI Taxonomy" id="28077"/>
    <lineage>
        <taxon>Bacteria</taxon>
        <taxon>Pseudomonadati</taxon>
        <taxon>Pseudomonadota</taxon>
        <taxon>Alphaproteobacteria</taxon>
        <taxon>Rhodospirillales</taxon>
        <taxon>Azospirillaceae</taxon>
        <taxon>Nitrospirillum</taxon>
    </lineage>
</organism>
<name>A0A560IPV9_9PROT</name>
<comment type="caution">
    <text evidence="2">The sequence shown here is derived from an EMBL/GenBank/DDBJ whole genome shotgun (WGS) entry which is preliminary data.</text>
</comment>
<dbReference type="Proteomes" id="UP000318050">
    <property type="component" value="Unassembled WGS sequence"/>
</dbReference>
<evidence type="ECO:0000313" key="2">
    <source>
        <dbReference type="EMBL" id="TWB58690.1"/>
    </source>
</evidence>
<evidence type="ECO:0000313" key="3">
    <source>
        <dbReference type="Proteomes" id="UP000318050"/>
    </source>
</evidence>
<proteinExistence type="predicted"/>
<feature type="domain" description="Phage head morphogenesis" evidence="1">
    <location>
        <begin position="53"/>
        <end position="183"/>
    </location>
</feature>
<accession>A0A560IPV9</accession>
<protein>
    <submittedName>
        <fullName evidence="2">SPP1 gp7 family putative phage head morphogenesis protein</fullName>
    </submittedName>
</protein>
<evidence type="ECO:0000259" key="1">
    <source>
        <dbReference type="Pfam" id="PF04233"/>
    </source>
</evidence>
<dbReference type="AlphaFoldDB" id="A0A560IPV9"/>
<gene>
    <name evidence="2" type="ORF">FBZ92_109183</name>
</gene>